<feature type="domain" description="ATP-grasp" evidence="5">
    <location>
        <begin position="337"/>
        <end position="563"/>
    </location>
</feature>
<dbReference type="Proteomes" id="UP000076552">
    <property type="component" value="Unassembled WGS sequence"/>
</dbReference>
<keyword evidence="3 4" id="KW-0067">ATP-binding</keyword>
<dbReference type="InterPro" id="IPR041472">
    <property type="entry name" value="BL00235/CARNS1_N"/>
</dbReference>
<evidence type="ECO:0000313" key="7">
    <source>
        <dbReference type="Proteomes" id="UP000076552"/>
    </source>
</evidence>
<dbReference type="Gene3D" id="3.40.50.20">
    <property type="match status" value="1"/>
</dbReference>
<evidence type="ECO:0000256" key="2">
    <source>
        <dbReference type="ARBA" id="ARBA00022741"/>
    </source>
</evidence>
<proteinExistence type="predicted"/>
<organism evidence="6 7">
    <name type="scientific">Colletotrichum tofieldiae</name>
    <dbReference type="NCBI Taxonomy" id="708197"/>
    <lineage>
        <taxon>Eukaryota</taxon>
        <taxon>Fungi</taxon>
        <taxon>Dikarya</taxon>
        <taxon>Ascomycota</taxon>
        <taxon>Pezizomycotina</taxon>
        <taxon>Sordariomycetes</taxon>
        <taxon>Hypocreomycetidae</taxon>
        <taxon>Glomerellales</taxon>
        <taxon>Glomerellaceae</taxon>
        <taxon>Colletotrichum</taxon>
        <taxon>Colletotrichum spaethianum species complex</taxon>
    </lineage>
</organism>
<dbReference type="SUPFAM" id="SSF56059">
    <property type="entry name" value="Glutathione synthetase ATP-binding domain-like"/>
    <property type="match status" value="1"/>
</dbReference>
<reference evidence="6 7" key="1">
    <citation type="submission" date="2015-06" db="EMBL/GenBank/DDBJ databases">
        <title>Survival trade-offs in plant roots during colonization by closely related pathogenic and mutualistic fungi.</title>
        <authorList>
            <person name="Hacquard S."/>
            <person name="Kracher B."/>
            <person name="Hiruma K."/>
            <person name="Weinman A."/>
            <person name="Muench P."/>
            <person name="Garrido Oter R."/>
            <person name="Ver Loren van Themaat E."/>
            <person name="Dallerey J.-F."/>
            <person name="Damm U."/>
            <person name="Henrissat B."/>
            <person name="Lespinet O."/>
            <person name="Thon M."/>
            <person name="Kemen E."/>
            <person name="McHardy A.C."/>
            <person name="Schulze-Lefert P."/>
            <person name="O'Connell R.J."/>
        </authorList>
    </citation>
    <scope>NUCLEOTIDE SEQUENCE [LARGE SCALE GENOMIC DNA]</scope>
    <source>
        <strain evidence="6 7">0861</strain>
    </source>
</reference>
<gene>
    <name evidence="6" type="ORF">CT0861_09268</name>
</gene>
<dbReference type="AlphaFoldDB" id="A0A166S055"/>
<keyword evidence="7" id="KW-1185">Reference proteome</keyword>
<name>A0A166S055_9PEZI</name>
<evidence type="ECO:0000313" key="6">
    <source>
        <dbReference type="EMBL" id="KZL70030.1"/>
    </source>
</evidence>
<dbReference type="PANTHER" id="PTHR43585:SF2">
    <property type="entry name" value="ATP-GRASP ENZYME FSQD"/>
    <property type="match status" value="1"/>
</dbReference>
<dbReference type="Pfam" id="PF13535">
    <property type="entry name" value="ATP-grasp_4"/>
    <property type="match status" value="1"/>
</dbReference>
<sequence>MHNQAPIYTSPDHAGHEVFAREVFSVDIRDENGVIPINVSCQWKFSHTRWPANAPQHFHCLDLIISVVPSVLGGAGLGNDSDEGLAISGGSGLGALTELVRTCYTKRLLTEEVEVATKVVFVPRKGYLCRSDILELRMWHSEFVASVIKLSNPGAQFLPVQTDGGSTLPALLASSPGVLVANKYAKSHHEALGLLDRDLNARLSFDWVLPTAPVARTVAVVGGRPMFDMTKGSYGSEGPFDAARALGLSIIVLDRPGHWLENGPYSHLRDDFIAIDVSDETALPSNIVKAVEGRSLDAIVTFSDEFVIATAKAAEMLELLTEPVEAILQAHYKAGTRSILRNPTIQAVHLENKEQLEEPSTISLLGTLRYPLVVKPCRGGASRGVKRVNDELGLRQAIRQMDEGLSKYGILLETYAEGPEVDANFVLWDGEILFFEISDDFPCQADAKDATVSDNFAETVVLLPSRLDAREIDLLRSTLHQNLLQLGFRSGVFHVEARVRNSSMCYRELDGVVDLAHSNTPAKAPSDAFLIEVNARPPGIQGVFPALHTYGVDYCALQYLRALGDHRRLVALSSPFSYPSQYWCGVTVTPIHREAIVVPDGLLDSVMQRLPEVAPHVSRAELLTQPGSILSPRGGAGFVAYFMVRSRISRKHVLEMCARLREVSKDVLDGL</sequence>
<evidence type="ECO:0000256" key="4">
    <source>
        <dbReference type="PROSITE-ProRule" id="PRU00409"/>
    </source>
</evidence>
<dbReference type="Gene3D" id="3.30.1490.20">
    <property type="entry name" value="ATP-grasp fold, A domain"/>
    <property type="match status" value="1"/>
</dbReference>
<dbReference type="InterPro" id="IPR052032">
    <property type="entry name" value="ATP-dep_AA_Ligase"/>
</dbReference>
<dbReference type="STRING" id="708197.A0A166S055"/>
<dbReference type="Gene3D" id="3.30.470.20">
    <property type="entry name" value="ATP-grasp fold, B domain"/>
    <property type="match status" value="1"/>
</dbReference>
<dbReference type="InterPro" id="IPR011761">
    <property type="entry name" value="ATP-grasp"/>
</dbReference>
<dbReference type="Pfam" id="PF18130">
    <property type="entry name" value="ATPgrasp_N"/>
    <property type="match status" value="1"/>
</dbReference>
<evidence type="ECO:0000256" key="1">
    <source>
        <dbReference type="ARBA" id="ARBA00022598"/>
    </source>
</evidence>
<dbReference type="InterPro" id="IPR013815">
    <property type="entry name" value="ATP_grasp_subdomain_1"/>
</dbReference>
<protein>
    <submittedName>
        <fullName evidence="6">Carnosine synthase 1</fullName>
    </submittedName>
</protein>
<accession>A0A166S055</accession>
<dbReference type="EMBL" id="LFIV01000097">
    <property type="protein sequence ID" value="KZL70030.1"/>
    <property type="molecule type" value="Genomic_DNA"/>
</dbReference>
<dbReference type="PROSITE" id="PS50975">
    <property type="entry name" value="ATP_GRASP"/>
    <property type="match status" value="1"/>
</dbReference>
<keyword evidence="2 4" id="KW-0547">Nucleotide-binding</keyword>
<dbReference type="GO" id="GO:0016874">
    <property type="term" value="F:ligase activity"/>
    <property type="evidence" value="ECO:0007669"/>
    <property type="project" value="UniProtKB-KW"/>
</dbReference>
<evidence type="ECO:0000259" key="5">
    <source>
        <dbReference type="PROSITE" id="PS50975"/>
    </source>
</evidence>
<dbReference type="GO" id="GO:0005524">
    <property type="term" value="F:ATP binding"/>
    <property type="evidence" value="ECO:0007669"/>
    <property type="project" value="UniProtKB-UniRule"/>
</dbReference>
<dbReference type="PANTHER" id="PTHR43585">
    <property type="entry name" value="FUMIPYRROLE BIOSYNTHESIS PROTEIN C"/>
    <property type="match status" value="1"/>
</dbReference>
<comment type="caution">
    <text evidence="6">The sequence shown here is derived from an EMBL/GenBank/DDBJ whole genome shotgun (WGS) entry which is preliminary data.</text>
</comment>
<evidence type="ECO:0000256" key="3">
    <source>
        <dbReference type="ARBA" id="ARBA00022840"/>
    </source>
</evidence>
<dbReference type="GO" id="GO:0046872">
    <property type="term" value="F:metal ion binding"/>
    <property type="evidence" value="ECO:0007669"/>
    <property type="project" value="InterPro"/>
</dbReference>
<keyword evidence="1" id="KW-0436">Ligase</keyword>